<accession>A0A0E9WCR4</accession>
<dbReference type="AlphaFoldDB" id="A0A0E9WCR4"/>
<reference evidence="1" key="2">
    <citation type="journal article" date="2015" name="Fish Shellfish Immunol.">
        <title>Early steps in the European eel (Anguilla anguilla)-Vibrio vulnificus interaction in the gills: Role of the RtxA13 toxin.</title>
        <authorList>
            <person name="Callol A."/>
            <person name="Pajuelo D."/>
            <person name="Ebbesson L."/>
            <person name="Teles M."/>
            <person name="MacKenzie S."/>
            <person name="Amaro C."/>
        </authorList>
    </citation>
    <scope>NUCLEOTIDE SEQUENCE</scope>
</reference>
<proteinExistence type="predicted"/>
<dbReference type="EMBL" id="GBXM01020476">
    <property type="protein sequence ID" value="JAH88101.1"/>
    <property type="molecule type" value="Transcribed_RNA"/>
</dbReference>
<evidence type="ECO:0000313" key="1">
    <source>
        <dbReference type="EMBL" id="JAH88101.1"/>
    </source>
</evidence>
<organism evidence="1">
    <name type="scientific">Anguilla anguilla</name>
    <name type="common">European freshwater eel</name>
    <name type="synonym">Muraena anguilla</name>
    <dbReference type="NCBI Taxonomy" id="7936"/>
    <lineage>
        <taxon>Eukaryota</taxon>
        <taxon>Metazoa</taxon>
        <taxon>Chordata</taxon>
        <taxon>Craniata</taxon>
        <taxon>Vertebrata</taxon>
        <taxon>Euteleostomi</taxon>
        <taxon>Actinopterygii</taxon>
        <taxon>Neopterygii</taxon>
        <taxon>Teleostei</taxon>
        <taxon>Anguilliformes</taxon>
        <taxon>Anguillidae</taxon>
        <taxon>Anguilla</taxon>
    </lineage>
</organism>
<name>A0A0E9WCR4_ANGAN</name>
<protein>
    <submittedName>
        <fullName evidence="1">Uncharacterized protein</fullName>
    </submittedName>
</protein>
<sequence>MPECSANICCTICSSSLPKIFSMCYWVLKELVLKEEFRSIITMSSYNLSRR</sequence>
<reference evidence="1" key="1">
    <citation type="submission" date="2014-11" db="EMBL/GenBank/DDBJ databases">
        <authorList>
            <person name="Amaro Gonzalez C."/>
        </authorList>
    </citation>
    <scope>NUCLEOTIDE SEQUENCE</scope>
</reference>